<dbReference type="EMBL" id="JACJHZ010000079">
    <property type="protein sequence ID" value="MBA9024665.1"/>
    <property type="molecule type" value="Genomic_DNA"/>
</dbReference>
<evidence type="ECO:0000256" key="1">
    <source>
        <dbReference type="ARBA" id="ARBA00023125"/>
    </source>
</evidence>
<dbReference type="SUPFAM" id="SSF47413">
    <property type="entry name" value="lambda repressor-like DNA-binding domains"/>
    <property type="match status" value="1"/>
</dbReference>
<accession>A0ABR6CI25</accession>
<dbReference type="InterPro" id="IPR010982">
    <property type="entry name" value="Lambda_DNA-bd_dom_sf"/>
</dbReference>
<dbReference type="Proteomes" id="UP000587524">
    <property type="component" value="Unassembled WGS sequence"/>
</dbReference>
<reference evidence="3 4" key="1">
    <citation type="submission" date="2020-08" db="EMBL/GenBank/DDBJ databases">
        <title>Genomic Encyclopedia of Type Strains, Phase IV (KMG-IV): sequencing the most valuable type-strain genomes for metagenomic binning, comparative biology and taxonomic classification.</title>
        <authorList>
            <person name="Goeker M."/>
        </authorList>
    </citation>
    <scope>NUCLEOTIDE SEQUENCE [LARGE SCALE GENOMIC DNA]</scope>
    <source>
        <strain evidence="3 4">DSM 17455</strain>
    </source>
</reference>
<dbReference type="InterPro" id="IPR050807">
    <property type="entry name" value="TransReg_Diox_bact_type"/>
</dbReference>
<organism evidence="3 4">
    <name type="scientific">Aminobacter ciceronei</name>
    <dbReference type="NCBI Taxonomy" id="150723"/>
    <lineage>
        <taxon>Bacteria</taxon>
        <taxon>Pseudomonadati</taxon>
        <taxon>Pseudomonadota</taxon>
        <taxon>Alphaproteobacteria</taxon>
        <taxon>Hyphomicrobiales</taxon>
        <taxon>Phyllobacteriaceae</taxon>
        <taxon>Aminobacter</taxon>
    </lineage>
</organism>
<comment type="caution">
    <text evidence="3">The sequence shown here is derived from an EMBL/GenBank/DDBJ whole genome shotgun (WGS) entry which is preliminary data.</text>
</comment>
<proteinExistence type="predicted"/>
<dbReference type="PROSITE" id="PS50943">
    <property type="entry name" value="HTH_CROC1"/>
    <property type="match status" value="1"/>
</dbReference>
<keyword evidence="4" id="KW-1185">Reference proteome</keyword>
<protein>
    <submittedName>
        <fullName evidence="3">Transcriptional regulator with XRE-family HTH domain</fullName>
    </submittedName>
</protein>
<dbReference type="RefSeq" id="WP_182576234.1">
    <property type="nucleotide sequence ID" value="NZ_JACJHY010000078.1"/>
</dbReference>
<dbReference type="SMART" id="SM00530">
    <property type="entry name" value="HTH_XRE"/>
    <property type="match status" value="1"/>
</dbReference>
<dbReference type="InterPro" id="IPR001387">
    <property type="entry name" value="Cro/C1-type_HTH"/>
</dbReference>
<evidence type="ECO:0000259" key="2">
    <source>
        <dbReference type="PROSITE" id="PS50943"/>
    </source>
</evidence>
<sequence>MTGLSGSVEQSADMLPEQLSFEHTNAFVDRHDAGKNHIDEGERLQAAIGREIRSIRIRYGLSATELASAAGISIGMLSKVEHGSISPSLDTLQALSSALGVSPTALFRRYEENYNAVFVKAGQGLNVERRGTRAGHHYDLLGSGSNTAGVVVEPYLVSLSQPLDELPVFHHDGLELLYMLEGEILYRHDSNLYRMKPGDSLFFDASAPHGPCELIKMPIRLLSVISYRAAWQATDGRRSKCRRR</sequence>
<dbReference type="Gene3D" id="2.60.120.10">
    <property type="entry name" value="Jelly Rolls"/>
    <property type="match status" value="1"/>
</dbReference>
<dbReference type="InterPro" id="IPR014710">
    <property type="entry name" value="RmlC-like_jellyroll"/>
</dbReference>
<feature type="domain" description="HTH cro/C1-type" evidence="2">
    <location>
        <begin position="52"/>
        <end position="106"/>
    </location>
</feature>
<dbReference type="Gene3D" id="1.10.260.40">
    <property type="entry name" value="lambda repressor-like DNA-binding domains"/>
    <property type="match status" value="1"/>
</dbReference>
<dbReference type="PANTHER" id="PTHR46797">
    <property type="entry name" value="HTH-TYPE TRANSCRIPTIONAL REGULATOR"/>
    <property type="match status" value="1"/>
</dbReference>
<dbReference type="Pfam" id="PF01381">
    <property type="entry name" value="HTH_3"/>
    <property type="match status" value="1"/>
</dbReference>
<dbReference type="InterPro" id="IPR013096">
    <property type="entry name" value="Cupin_2"/>
</dbReference>
<name>A0ABR6CI25_9HYPH</name>
<evidence type="ECO:0000313" key="3">
    <source>
        <dbReference type="EMBL" id="MBA9024665.1"/>
    </source>
</evidence>
<dbReference type="CDD" id="cd02209">
    <property type="entry name" value="cupin_XRE_C"/>
    <property type="match status" value="1"/>
</dbReference>
<dbReference type="CDD" id="cd00093">
    <property type="entry name" value="HTH_XRE"/>
    <property type="match status" value="1"/>
</dbReference>
<evidence type="ECO:0000313" key="4">
    <source>
        <dbReference type="Proteomes" id="UP000587524"/>
    </source>
</evidence>
<keyword evidence="1" id="KW-0238">DNA-binding</keyword>
<gene>
    <name evidence="3" type="ORF">HNQ97_006706</name>
</gene>
<dbReference type="Pfam" id="PF07883">
    <property type="entry name" value="Cupin_2"/>
    <property type="match status" value="1"/>
</dbReference>
<dbReference type="InterPro" id="IPR011051">
    <property type="entry name" value="RmlC_Cupin_sf"/>
</dbReference>
<dbReference type="PANTHER" id="PTHR46797:SF1">
    <property type="entry name" value="METHYLPHOSPHONATE SYNTHASE"/>
    <property type="match status" value="1"/>
</dbReference>
<dbReference type="SUPFAM" id="SSF51182">
    <property type="entry name" value="RmlC-like cupins"/>
    <property type="match status" value="1"/>
</dbReference>